<comment type="caution">
    <text evidence="1">The sequence shown here is derived from an EMBL/GenBank/DDBJ whole genome shotgun (WGS) entry which is preliminary data.</text>
</comment>
<dbReference type="Proteomes" id="UP000295525">
    <property type="component" value="Unassembled WGS sequence"/>
</dbReference>
<dbReference type="EMBL" id="SMAJ01000003">
    <property type="protein sequence ID" value="TCT09781.1"/>
    <property type="molecule type" value="Genomic_DNA"/>
</dbReference>
<reference evidence="1 2" key="1">
    <citation type="submission" date="2019-03" db="EMBL/GenBank/DDBJ databases">
        <title>Genomic Encyclopedia of Type Strains, Phase IV (KMG-IV): sequencing the most valuable type-strain genomes for metagenomic binning, comparative biology and taxonomic classification.</title>
        <authorList>
            <person name="Goeker M."/>
        </authorList>
    </citation>
    <scope>NUCLEOTIDE SEQUENCE [LARGE SCALE GENOMIC DNA]</scope>
    <source>
        <strain evidence="1 2">DSM 24591</strain>
    </source>
</reference>
<dbReference type="AlphaFoldDB" id="A0A4R3M8C5"/>
<gene>
    <name evidence="1" type="ORF">EDC26_103405</name>
</gene>
<evidence type="ECO:0008006" key="3">
    <source>
        <dbReference type="Google" id="ProtNLM"/>
    </source>
</evidence>
<sequence>MKFVLMALVLSTLSGCLVYPHDGGYYDNGPRARYPHDNRDGGFCPPGQAKKGNC</sequence>
<accession>A0A4R3M8C5</accession>
<evidence type="ECO:0000313" key="2">
    <source>
        <dbReference type="Proteomes" id="UP000295525"/>
    </source>
</evidence>
<name>A0A4R3M8C5_9BURK</name>
<dbReference type="PROSITE" id="PS51257">
    <property type="entry name" value="PROKAR_LIPOPROTEIN"/>
    <property type="match status" value="1"/>
</dbReference>
<proteinExistence type="predicted"/>
<keyword evidence="2" id="KW-1185">Reference proteome</keyword>
<protein>
    <recommendedName>
        <fullName evidence="3">Lipoprotein</fullName>
    </recommendedName>
</protein>
<evidence type="ECO:0000313" key="1">
    <source>
        <dbReference type="EMBL" id="TCT09781.1"/>
    </source>
</evidence>
<organism evidence="1 2">
    <name type="scientific">Paralcaligenes ureilyticus</name>
    <dbReference type="NCBI Taxonomy" id="627131"/>
    <lineage>
        <taxon>Bacteria</taxon>
        <taxon>Pseudomonadati</taxon>
        <taxon>Pseudomonadota</taxon>
        <taxon>Betaproteobacteria</taxon>
        <taxon>Burkholderiales</taxon>
        <taxon>Alcaligenaceae</taxon>
        <taxon>Paralcaligenes</taxon>
    </lineage>
</organism>